<name>A0A316ZBP4_9BASI</name>
<dbReference type="Gene3D" id="3.90.1200.10">
    <property type="match status" value="1"/>
</dbReference>
<dbReference type="RefSeq" id="XP_025597964.1">
    <property type="nucleotide sequence ID" value="XM_025744189.1"/>
</dbReference>
<dbReference type="InterPro" id="IPR011009">
    <property type="entry name" value="Kinase-like_dom_sf"/>
</dbReference>
<dbReference type="AlphaFoldDB" id="A0A316ZBP4"/>
<reference evidence="2 3" key="1">
    <citation type="journal article" date="2018" name="Mol. Biol. Evol.">
        <title>Broad Genomic Sampling Reveals a Smut Pathogenic Ancestry of the Fungal Clade Ustilaginomycotina.</title>
        <authorList>
            <person name="Kijpornyongpan T."/>
            <person name="Mondo S.J."/>
            <person name="Barry K."/>
            <person name="Sandor L."/>
            <person name="Lee J."/>
            <person name="Lipzen A."/>
            <person name="Pangilinan J."/>
            <person name="LaButti K."/>
            <person name="Hainaut M."/>
            <person name="Henrissat B."/>
            <person name="Grigoriev I.V."/>
            <person name="Spatafora J.W."/>
            <person name="Aime M.C."/>
        </authorList>
    </citation>
    <scope>NUCLEOTIDE SEQUENCE [LARGE SCALE GENOMIC DNA]</scope>
    <source>
        <strain evidence="2 3">MCA 4186</strain>
    </source>
</reference>
<dbReference type="OrthoDB" id="411145at2759"/>
<dbReference type="Pfam" id="PF01636">
    <property type="entry name" value="APH"/>
    <property type="match status" value="1"/>
</dbReference>
<accession>A0A316ZBP4</accession>
<evidence type="ECO:0000313" key="3">
    <source>
        <dbReference type="Proteomes" id="UP000245946"/>
    </source>
</evidence>
<dbReference type="EMBL" id="KZ819294">
    <property type="protein sequence ID" value="PWN97685.1"/>
    <property type="molecule type" value="Genomic_DNA"/>
</dbReference>
<protein>
    <recommendedName>
        <fullName evidence="1">Aminoglycoside phosphotransferase domain-containing protein</fullName>
    </recommendedName>
</protein>
<organism evidence="2 3">
    <name type="scientific">Tilletiopsis washingtonensis</name>
    <dbReference type="NCBI Taxonomy" id="58919"/>
    <lineage>
        <taxon>Eukaryota</taxon>
        <taxon>Fungi</taxon>
        <taxon>Dikarya</taxon>
        <taxon>Basidiomycota</taxon>
        <taxon>Ustilaginomycotina</taxon>
        <taxon>Exobasidiomycetes</taxon>
        <taxon>Entylomatales</taxon>
        <taxon>Entylomatales incertae sedis</taxon>
        <taxon>Tilletiopsis</taxon>
    </lineage>
</organism>
<dbReference type="GeneID" id="37271733"/>
<dbReference type="Proteomes" id="UP000245946">
    <property type="component" value="Unassembled WGS sequence"/>
</dbReference>
<proteinExistence type="predicted"/>
<evidence type="ECO:0000259" key="1">
    <source>
        <dbReference type="Pfam" id="PF01636"/>
    </source>
</evidence>
<evidence type="ECO:0000313" key="2">
    <source>
        <dbReference type="EMBL" id="PWN97685.1"/>
    </source>
</evidence>
<dbReference type="SUPFAM" id="SSF56112">
    <property type="entry name" value="Protein kinase-like (PK-like)"/>
    <property type="match status" value="1"/>
</dbReference>
<feature type="domain" description="Aminoglycoside phosphotransferase" evidence="1">
    <location>
        <begin position="63"/>
        <end position="264"/>
    </location>
</feature>
<keyword evidence="3" id="KW-1185">Reference proteome</keyword>
<gene>
    <name evidence="2" type="ORF">FA09DRAFT_339176</name>
</gene>
<dbReference type="STRING" id="58919.A0A316ZBP4"/>
<sequence>MASSPSAEAQRQAAQQLLTKPTRATSSRSLWASYGTLSFHAPELVLKCITSPSSTSYSESSARKMLSYHIEANFYAHFSTSLPAQIAVPVYLTRTQDPLRLVLADIRPQYPVLGEKRGTLSEAQLDTALVWLVSFHEHFKDTSVEQPCPTPELAMKQEWKGDGLWERGGYSYLSTRQEELDSISSSSPFSRFRRATPRGTLASALDRYLSASSGASSIPATLVHGDFKAANLAFSRDGSRCCAFDFQYVGRGRGVCDLVKLLQSSAPPHLLTLDGEKQIVARYASLRGHALEQIWEEWEVALLDWTRFLAGWGMWGNDEWLTARAEEILARKGWVESFMERHGTQE</sequence>
<dbReference type="InterPro" id="IPR002575">
    <property type="entry name" value="Aminoglycoside_PTrfase"/>
</dbReference>